<accession>X1AYF9</accession>
<dbReference type="AlphaFoldDB" id="X1AYF9"/>
<gene>
    <name evidence="1" type="ORF">S01H4_32388</name>
</gene>
<evidence type="ECO:0000313" key="1">
    <source>
        <dbReference type="EMBL" id="GAG87810.1"/>
    </source>
</evidence>
<feature type="non-terminal residue" evidence="1">
    <location>
        <position position="1"/>
    </location>
</feature>
<sequence length="36" mass="4050">KKEGSCNFTTIVGIFELLGLAHSKKIGKREVIYIKK</sequence>
<dbReference type="EMBL" id="BART01016924">
    <property type="protein sequence ID" value="GAG87810.1"/>
    <property type="molecule type" value="Genomic_DNA"/>
</dbReference>
<name>X1AYF9_9ZZZZ</name>
<reference evidence="1" key="1">
    <citation type="journal article" date="2014" name="Front. Microbiol.">
        <title>High frequency of phylogenetically diverse reductive dehalogenase-homologous genes in deep subseafloor sedimentary metagenomes.</title>
        <authorList>
            <person name="Kawai M."/>
            <person name="Futagami T."/>
            <person name="Toyoda A."/>
            <person name="Takaki Y."/>
            <person name="Nishi S."/>
            <person name="Hori S."/>
            <person name="Arai W."/>
            <person name="Tsubouchi T."/>
            <person name="Morono Y."/>
            <person name="Uchiyama I."/>
            <person name="Ito T."/>
            <person name="Fujiyama A."/>
            <person name="Inagaki F."/>
            <person name="Takami H."/>
        </authorList>
    </citation>
    <scope>NUCLEOTIDE SEQUENCE</scope>
    <source>
        <strain evidence="1">Expedition CK06-06</strain>
    </source>
</reference>
<organism evidence="1">
    <name type="scientific">marine sediment metagenome</name>
    <dbReference type="NCBI Taxonomy" id="412755"/>
    <lineage>
        <taxon>unclassified sequences</taxon>
        <taxon>metagenomes</taxon>
        <taxon>ecological metagenomes</taxon>
    </lineage>
</organism>
<comment type="caution">
    <text evidence="1">The sequence shown here is derived from an EMBL/GenBank/DDBJ whole genome shotgun (WGS) entry which is preliminary data.</text>
</comment>
<proteinExistence type="predicted"/>
<protein>
    <submittedName>
        <fullName evidence="1">Uncharacterized protein</fullName>
    </submittedName>
</protein>